<evidence type="ECO:0000256" key="1">
    <source>
        <dbReference type="ARBA" id="ARBA00023002"/>
    </source>
</evidence>
<proteinExistence type="predicted"/>
<feature type="domain" description="NAD-glutamate dehydrogenase ACT2" evidence="6">
    <location>
        <begin position="424"/>
        <end position="512"/>
    </location>
</feature>
<feature type="domain" description="NAD-glutamate dehydrogenase N-terminal ACT1" evidence="5">
    <location>
        <begin position="48"/>
        <end position="188"/>
    </location>
</feature>
<evidence type="ECO:0000259" key="7">
    <source>
        <dbReference type="Pfam" id="PF21077"/>
    </source>
</evidence>
<dbReference type="InterPro" id="IPR024727">
    <property type="entry name" value="NAD_Glu_DH_N_ACT1"/>
</dbReference>
<dbReference type="EMBL" id="QURL01000003">
    <property type="protein sequence ID" value="RFC64149.1"/>
    <property type="molecule type" value="Genomic_DNA"/>
</dbReference>
<dbReference type="InterPro" id="IPR049064">
    <property type="entry name" value="NAD_Glu_DH_ACT3"/>
</dbReference>
<feature type="region of interest" description="Disordered" evidence="2">
    <location>
        <begin position="1"/>
        <end position="22"/>
    </location>
</feature>
<accession>A0A371X4M7</accession>
<dbReference type="PANTHER" id="PTHR43403:SF1">
    <property type="entry name" value="NAD-SPECIFIC GLUTAMATE DEHYDROGENASE"/>
    <property type="match status" value="1"/>
</dbReference>
<dbReference type="Pfam" id="PF21078">
    <property type="entry name" value="GDH_HM3"/>
    <property type="match status" value="1"/>
</dbReference>
<feature type="domain" description="NAD-glutamate dehydrogenase catalytic" evidence="3">
    <location>
        <begin position="766"/>
        <end position="1268"/>
    </location>
</feature>
<evidence type="ECO:0000259" key="4">
    <source>
        <dbReference type="Pfam" id="PF21074"/>
    </source>
</evidence>
<gene>
    <name evidence="8" type="ORF">DYI37_07250</name>
</gene>
<dbReference type="Pfam" id="PF21075">
    <property type="entry name" value="GDH_ACT1"/>
    <property type="match status" value="1"/>
</dbReference>
<dbReference type="Pfam" id="PF21074">
    <property type="entry name" value="GDH_C"/>
    <property type="match status" value="1"/>
</dbReference>
<dbReference type="SUPFAM" id="SSF51735">
    <property type="entry name" value="NAD(P)-binding Rossmann-fold domains"/>
    <property type="match status" value="1"/>
</dbReference>
<keyword evidence="9" id="KW-1185">Reference proteome</keyword>
<dbReference type="GO" id="GO:0004069">
    <property type="term" value="F:L-aspartate:2-oxoglutarate aminotransferase activity"/>
    <property type="evidence" value="ECO:0007669"/>
    <property type="project" value="InterPro"/>
</dbReference>
<evidence type="ECO:0000259" key="5">
    <source>
        <dbReference type="Pfam" id="PF21075"/>
    </source>
</evidence>
<feature type="domain" description="NAD-specific glutamate dehydrogenase C-terminal" evidence="4">
    <location>
        <begin position="1313"/>
        <end position="1646"/>
    </location>
</feature>
<dbReference type="Proteomes" id="UP000264310">
    <property type="component" value="Unassembled WGS sequence"/>
</dbReference>
<dbReference type="OrthoDB" id="9758052at2"/>
<keyword evidence="1" id="KW-0560">Oxidoreductase</keyword>
<dbReference type="GO" id="GO:0004352">
    <property type="term" value="F:glutamate dehydrogenase (NAD+) activity"/>
    <property type="evidence" value="ECO:0007669"/>
    <property type="project" value="InterPro"/>
</dbReference>
<evidence type="ECO:0000313" key="8">
    <source>
        <dbReference type="EMBL" id="RFC64149.1"/>
    </source>
</evidence>
<dbReference type="GO" id="GO:0006538">
    <property type="term" value="P:L-glutamate catabolic process"/>
    <property type="evidence" value="ECO:0007669"/>
    <property type="project" value="InterPro"/>
</dbReference>
<dbReference type="PANTHER" id="PTHR43403">
    <property type="entry name" value="NAD-SPECIFIC GLUTAMATE DEHYDROGENASE"/>
    <property type="match status" value="1"/>
</dbReference>
<dbReference type="SUPFAM" id="SSF53223">
    <property type="entry name" value="Aminoacid dehydrogenase-like, N-terminal domain"/>
    <property type="match status" value="1"/>
</dbReference>
<dbReference type="InterPro" id="IPR007780">
    <property type="entry name" value="NAD_Glu_DH_bac"/>
</dbReference>
<dbReference type="Gene3D" id="3.40.50.720">
    <property type="entry name" value="NAD(P)-binding Rossmann-like Domain"/>
    <property type="match status" value="1"/>
</dbReference>
<dbReference type="Pfam" id="PF21076">
    <property type="entry name" value="GDH_ACT2"/>
    <property type="match status" value="1"/>
</dbReference>
<dbReference type="Pfam" id="PF21077">
    <property type="entry name" value="GDH_ACT3"/>
    <property type="match status" value="1"/>
</dbReference>
<reference evidence="8 9" key="1">
    <citation type="submission" date="2018-08" db="EMBL/GenBank/DDBJ databases">
        <title>Fulvimarina sp. 85, whole genome shotgun sequence.</title>
        <authorList>
            <person name="Tuo L."/>
        </authorList>
    </citation>
    <scope>NUCLEOTIDE SEQUENCE [LARGE SCALE GENOMIC DNA]</scope>
    <source>
        <strain evidence="8 9">85</strain>
    </source>
</reference>
<dbReference type="InterPro" id="IPR046346">
    <property type="entry name" value="Aminoacid_DH-like_N_sf"/>
</dbReference>
<evidence type="ECO:0000259" key="3">
    <source>
        <dbReference type="Pfam" id="PF05088"/>
    </source>
</evidence>
<name>A0A371X4M7_9HYPH</name>
<protein>
    <submittedName>
        <fullName evidence="8">NAD-glutamate dehydrogenase</fullName>
    </submittedName>
</protein>
<dbReference type="InterPro" id="IPR049059">
    <property type="entry name" value="NAD_Glu_DH_HM1"/>
</dbReference>
<dbReference type="PIRSF" id="PIRSF036761">
    <property type="entry name" value="GDH_Mll4104"/>
    <property type="match status" value="1"/>
</dbReference>
<feature type="domain" description="NAD-glutamate dehydrogenase ACT3" evidence="7">
    <location>
        <begin position="565"/>
        <end position="638"/>
    </location>
</feature>
<dbReference type="InterPro" id="IPR049056">
    <property type="entry name" value="NAD_Glu_DH_HM3"/>
</dbReference>
<organism evidence="8 9">
    <name type="scientific">Fulvimarina endophytica</name>
    <dbReference type="NCBI Taxonomy" id="2293836"/>
    <lineage>
        <taxon>Bacteria</taxon>
        <taxon>Pseudomonadati</taxon>
        <taxon>Pseudomonadota</taxon>
        <taxon>Alphaproteobacteria</taxon>
        <taxon>Hyphomicrobiales</taxon>
        <taxon>Aurantimonadaceae</taxon>
        <taxon>Fulvimarina</taxon>
    </lineage>
</organism>
<dbReference type="InterPro" id="IPR036291">
    <property type="entry name" value="NAD(P)-bd_dom_sf"/>
</dbReference>
<evidence type="ECO:0000259" key="6">
    <source>
        <dbReference type="Pfam" id="PF21076"/>
    </source>
</evidence>
<dbReference type="Pfam" id="PF21073">
    <property type="entry name" value="GDH_HM1"/>
    <property type="match status" value="1"/>
</dbReference>
<dbReference type="InterPro" id="IPR028971">
    <property type="entry name" value="NAD-GDH_cat"/>
</dbReference>
<comment type="caution">
    <text evidence="8">The sequence shown here is derived from an EMBL/GenBank/DDBJ whole genome shotgun (WGS) entry which is preliminary data.</text>
</comment>
<evidence type="ECO:0000256" key="2">
    <source>
        <dbReference type="SAM" id="MobiDB-lite"/>
    </source>
</evidence>
<dbReference type="Pfam" id="PF05088">
    <property type="entry name" value="Bac_GDH_CD"/>
    <property type="match status" value="1"/>
</dbReference>
<sequence>MRRKTADLMRNGRGEMGRPDHSTKAEVLKAVTEALGEGGAARSLAPLLLARPPVEDLAAFETGALALAVRAATDALHTHRGSEPIVRVEAPEGFTRDGQGMQLVTVVNPDMPFLFDSLAGELAARSSTTHYISHPILDVIRGSNGEVTSFSASTHATARDAAVERVSIIQFAIDRFADLDGGEKLAEALTRILGHVRLANKDFAAMRERADQVIASLREVERKADETRRPLISESAELLQWLRDDNFIFLGSRRYDFDGDAEGESLSRREDGNLGILADPSVSILGRQGGPTATTPEIRAFLDAPQPMIVTKANAKTDVHRRAYMDYIGVKQYDEAGNLAGEVRFVGLFTSTAYTRSILSIPYLRLKAETVIARSGYRSDSHSGKALLNVLESYPRDEIFQIDVDTLETFAATTVDLNERPRIKVMPRHDRFDRFVSIMVYVPRERYDSRLRERMGALLADAYEGRVSAFYPAFPEGPLARIHFIIGRRSETLPEVDTADLEEEIRQIARNWGDTFHAVLAREGRFGEFSDYAPGLPETYRDVITPEEAVADVAVIAGLDAGAPLFMDFYRRPGDGTDLVRLKIYHLGEAVSLSTRVPILENMGFSVTSERTFELRRPDGAGVHIHDMDLERRAGGEILLKDEGKSLEETFASVWARRIENDPFNALVLEAGLSHRQANVLRAYGRYLRQAGLTYSPGYLAQTLNRRPDFATRLFEMFSRALDPKTEGAGEIVDGEAAAEGVPGMDPDLCRRAAARGVADLFSQFIEKLEEVDAIDDDRILRHYAAAILATLRTNYFAVDGTSNDLDNRPGDVLPALAFKFDSAGVEGLPRPVPFREIFVFDARVEGVHLRFGKVARGGLRWSDRAQDYRTEVLGLVKAQQVKNAVIVPVGAKGGFYPKRLPDPAADRDAWFAAGKSAYVVFIASLLSVTDNIVGSDVVAPELVKRIDGDDPYFVVAADKGTATFSDTANAIAQSEDFWLDDAFASGGSAGYDHKAMGITARGAWETVKRHFREMNHDIQSEPFTVAGCGDMSGDVFGNGMLLSRKTRLLAAFDHRDIFIDPNPDPETSFAERERLFAKDRSSWADYDAEKISKGGGVFSRRHKRISLSPEAREAIGFDKESGTPAEIISAILKSPVDLLWFGGIGTYIRASNESNADVGDRANDALRIPAAEIRAKVVGEGANLGATQRGRIEFARRGGRINSDAIDNSAGVNTSDVEVNIKIALKSAMEDGRLEREARNELLASMTEDVSRLVLVNNYEQSLAISLDVRKGNVILPLQARFMSALEETGDLDRVVEVLPGEGAIGDLKGSGTGLTRPEVAVLLAYAKLTLFDQLVDSDLPDDPYLAARLHAYFPKAMRENFARDIDGHRLKREIVATVLANDFVNRCGPTFLTVVREATGASPSEIVRAYVAAHDGLEAEGLFERIDGLDNKVDGTLQNDLYEAVAHFLRRTTRWFVRNEKFTSGLEQVVADCREALAGLKPKLADLASDASRSQIEETKRGLAEKGAPEDLARDLAILPLVALLPDIASVSRETSADARQVMATYFALTDRFEIGRLERAIFTLEAEDYYEILALDRSGSQIAEARRKLTAGALKRFGEKEDPAGAWIEENADSARRIGKQIQTLTGSGETSVPRITVAAGLLADLAG</sequence>
<evidence type="ECO:0000313" key="9">
    <source>
        <dbReference type="Proteomes" id="UP000264310"/>
    </source>
</evidence>
<dbReference type="InterPro" id="IPR048381">
    <property type="entry name" value="GDH_C"/>
</dbReference>
<dbReference type="InterPro" id="IPR049062">
    <property type="entry name" value="NAD_Glu_DH_ACT2"/>
</dbReference>